<keyword evidence="2" id="KW-1185">Reference proteome</keyword>
<dbReference type="EMBL" id="VDMD01000036">
    <property type="protein sequence ID" value="TRM58375.1"/>
    <property type="molecule type" value="Genomic_DNA"/>
</dbReference>
<evidence type="ECO:0000313" key="2">
    <source>
        <dbReference type="Proteomes" id="UP000320762"/>
    </source>
</evidence>
<dbReference type="Proteomes" id="UP000320762">
    <property type="component" value="Unassembled WGS sequence"/>
</dbReference>
<gene>
    <name evidence="1" type="ORF">BD626DRAFT_634061</name>
</gene>
<accession>A0A550C0P8</accession>
<evidence type="ECO:0000313" key="1">
    <source>
        <dbReference type="EMBL" id="TRM58375.1"/>
    </source>
</evidence>
<dbReference type="AlphaFoldDB" id="A0A550C0P8"/>
<protein>
    <submittedName>
        <fullName evidence="1">Uncharacterized protein</fullName>
    </submittedName>
</protein>
<comment type="caution">
    <text evidence="1">The sequence shown here is derived from an EMBL/GenBank/DDBJ whole genome shotgun (WGS) entry which is preliminary data.</text>
</comment>
<reference evidence="1 2" key="1">
    <citation type="journal article" date="2019" name="New Phytol.">
        <title>Comparative genomics reveals unique wood-decay strategies and fruiting body development in the Schizophyllaceae.</title>
        <authorList>
            <person name="Almasi E."/>
            <person name="Sahu N."/>
            <person name="Krizsan K."/>
            <person name="Balint B."/>
            <person name="Kovacs G.M."/>
            <person name="Kiss B."/>
            <person name="Cseklye J."/>
            <person name="Drula E."/>
            <person name="Henrissat B."/>
            <person name="Nagy I."/>
            <person name="Chovatia M."/>
            <person name="Adam C."/>
            <person name="LaButti K."/>
            <person name="Lipzen A."/>
            <person name="Riley R."/>
            <person name="Grigoriev I.V."/>
            <person name="Nagy L.G."/>
        </authorList>
    </citation>
    <scope>NUCLEOTIDE SEQUENCE [LARGE SCALE GENOMIC DNA]</scope>
    <source>
        <strain evidence="1 2">NL-1724</strain>
    </source>
</reference>
<organism evidence="1 2">
    <name type="scientific">Schizophyllum amplum</name>
    <dbReference type="NCBI Taxonomy" id="97359"/>
    <lineage>
        <taxon>Eukaryota</taxon>
        <taxon>Fungi</taxon>
        <taxon>Dikarya</taxon>
        <taxon>Basidiomycota</taxon>
        <taxon>Agaricomycotina</taxon>
        <taxon>Agaricomycetes</taxon>
        <taxon>Agaricomycetidae</taxon>
        <taxon>Agaricales</taxon>
        <taxon>Schizophyllaceae</taxon>
        <taxon>Schizophyllum</taxon>
    </lineage>
</organism>
<dbReference type="OrthoDB" id="432970at2759"/>
<proteinExistence type="predicted"/>
<name>A0A550C0P8_9AGAR</name>
<sequence length="270" mass="30388">MFDIFAQTPQIYRLLFDLWLKINMYSHDFPHALERIELLFVTIKPALLGRGAPAKVAARQPVQPSDADPIAPEMAFAITGHSPRRFYRRLVHLVDLLVRAARGILLECELDVDGPGDAQEAAEAAFTVLLGMWQTAEDRRSLVWALRDGLLNLVVELNTTRPTYGTRLLLDWISQQAIYVKVLRALSPGGQPILFGNSEVDMTMQERVAILHSSPSRRAANALINAQRDGRGSKDWPTHRARCQSIRAAIDKYVLQFYSSAELSPLDLRF</sequence>